<keyword evidence="1" id="KW-1133">Transmembrane helix</keyword>
<comment type="caution">
    <text evidence="2">The sequence shown here is derived from an EMBL/GenBank/DDBJ whole genome shotgun (WGS) entry which is preliminary data.</text>
</comment>
<reference evidence="2 3" key="1">
    <citation type="submission" date="2020-02" db="EMBL/GenBank/DDBJ databases">
        <title>Draft genome sequence of Haematococcus lacustris strain NIES-144.</title>
        <authorList>
            <person name="Morimoto D."/>
            <person name="Nakagawa S."/>
            <person name="Yoshida T."/>
            <person name="Sawayama S."/>
        </authorList>
    </citation>
    <scope>NUCLEOTIDE SEQUENCE [LARGE SCALE GENOMIC DNA]</scope>
    <source>
        <strain evidence="2 3">NIES-144</strain>
    </source>
</reference>
<dbReference type="EMBL" id="BLLF01001130">
    <property type="protein sequence ID" value="GFH17325.1"/>
    <property type="molecule type" value="Genomic_DNA"/>
</dbReference>
<keyword evidence="3" id="KW-1185">Reference proteome</keyword>
<dbReference type="Proteomes" id="UP000485058">
    <property type="component" value="Unassembled WGS sequence"/>
</dbReference>
<protein>
    <submittedName>
        <fullName evidence="2">Uncharacterized protein</fullName>
    </submittedName>
</protein>
<evidence type="ECO:0000313" key="3">
    <source>
        <dbReference type="Proteomes" id="UP000485058"/>
    </source>
</evidence>
<keyword evidence="1" id="KW-0472">Membrane</keyword>
<evidence type="ECO:0000256" key="1">
    <source>
        <dbReference type="SAM" id="Phobius"/>
    </source>
</evidence>
<organism evidence="2 3">
    <name type="scientific">Haematococcus lacustris</name>
    <name type="common">Green alga</name>
    <name type="synonym">Haematococcus pluvialis</name>
    <dbReference type="NCBI Taxonomy" id="44745"/>
    <lineage>
        <taxon>Eukaryota</taxon>
        <taxon>Viridiplantae</taxon>
        <taxon>Chlorophyta</taxon>
        <taxon>core chlorophytes</taxon>
        <taxon>Chlorophyceae</taxon>
        <taxon>CS clade</taxon>
        <taxon>Chlamydomonadales</taxon>
        <taxon>Haematococcaceae</taxon>
        <taxon>Haematococcus</taxon>
    </lineage>
</organism>
<sequence>MVLEEDMAELSMKRHKRAKQLVVFFGAATIGTARKAVSLLG</sequence>
<dbReference type="AlphaFoldDB" id="A0A699Z6X4"/>
<gene>
    <name evidence="2" type="ORF">HaLaN_13935</name>
</gene>
<name>A0A699Z6X4_HAELA</name>
<evidence type="ECO:0000313" key="2">
    <source>
        <dbReference type="EMBL" id="GFH17325.1"/>
    </source>
</evidence>
<proteinExistence type="predicted"/>
<accession>A0A699Z6X4</accession>
<feature type="transmembrane region" description="Helical" evidence="1">
    <location>
        <begin position="21"/>
        <end position="40"/>
    </location>
</feature>
<keyword evidence="1" id="KW-0812">Transmembrane</keyword>